<keyword evidence="2" id="KW-1185">Reference proteome</keyword>
<evidence type="ECO:0000313" key="2">
    <source>
        <dbReference type="Proteomes" id="UP000825935"/>
    </source>
</evidence>
<protein>
    <submittedName>
        <fullName evidence="1">Uncharacterized protein</fullName>
    </submittedName>
</protein>
<accession>A0A8T2T788</accession>
<reference evidence="1" key="1">
    <citation type="submission" date="2021-08" db="EMBL/GenBank/DDBJ databases">
        <title>WGS assembly of Ceratopteris richardii.</title>
        <authorList>
            <person name="Marchant D.B."/>
            <person name="Chen G."/>
            <person name="Jenkins J."/>
            <person name="Shu S."/>
            <person name="Leebens-Mack J."/>
            <person name="Grimwood J."/>
            <person name="Schmutz J."/>
            <person name="Soltis P."/>
            <person name="Soltis D."/>
            <person name="Chen Z.-H."/>
        </authorList>
    </citation>
    <scope>NUCLEOTIDE SEQUENCE</scope>
    <source>
        <strain evidence="1">Whitten #5841</strain>
        <tissue evidence="1">Leaf</tissue>
    </source>
</reference>
<sequence length="466" mass="55685">MGLLSAWDRSLPNVLGTPLFVWIQWVYAVWQLVRKNALVILLVSLPLQFILKRKRTIIILANNRPSSSSGYNLNTEDENEILRMEEPVRRYHSFDHEIQEALQGNELELRELARKLGEGECMEHKLREDRRKELQKEVKHRLRRFQMKQFEIKYELGSTSLLESMYRARQLVSSTSDGEEAEGEETESHTEARVLRCVGQWAKILYTPRNQFYIVRGDALITYKALRRRFQRHEVVFATDNLQVTPGMAVARRISYDDAMDMIFTRRGHYDVEKARELNSKIFLTLVNSREINSMMWAVLSLFPLYFQIHNHNKMSNLLSIVLISLDVNKSWIYEAYIALTFYIIKWIKLHWFKDRRHLYMFFSMFRSRWMYSDSNKKKAYVIPPRQSIVVSDFCKFKDEMDIHFPDRAEVGSFRDMFTRAFCFQGREENMKDEYYEVDNDRAYFALRRDLNMYVRVITNKPLFVP</sequence>
<gene>
    <name evidence="1" type="ORF">KP509_15G037000</name>
</gene>
<dbReference type="AlphaFoldDB" id="A0A8T2T788"/>
<proteinExistence type="predicted"/>
<comment type="caution">
    <text evidence="1">The sequence shown here is derived from an EMBL/GenBank/DDBJ whole genome shotgun (WGS) entry which is preliminary data.</text>
</comment>
<evidence type="ECO:0000313" key="1">
    <source>
        <dbReference type="EMBL" id="KAH7404668.1"/>
    </source>
</evidence>
<organism evidence="1 2">
    <name type="scientific">Ceratopteris richardii</name>
    <name type="common">Triangle waterfern</name>
    <dbReference type="NCBI Taxonomy" id="49495"/>
    <lineage>
        <taxon>Eukaryota</taxon>
        <taxon>Viridiplantae</taxon>
        <taxon>Streptophyta</taxon>
        <taxon>Embryophyta</taxon>
        <taxon>Tracheophyta</taxon>
        <taxon>Polypodiopsida</taxon>
        <taxon>Polypodiidae</taxon>
        <taxon>Polypodiales</taxon>
        <taxon>Pteridineae</taxon>
        <taxon>Pteridaceae</taxon>
        <taxon>Parkerioideae</taxon>
        <taxon>Ceratopteris</taxon>
    </lineage>
</organism>
<dbReference type="EMBL" id="CM035420">
    <property type="protein sequence ID" value="KAH7404668.1"/>
    <property type="molecule type" value="Genomic_DNA"/>
</dbReference>
<name>A0A8T2T788_CERRI</name>
<dbReference type="Proteomes" id="UP000825935">
    <property type="component" value="Chromosome 15"/>
</dbReference>